<keyword evidence="1" id="KW-0520">NAD</keyword>
<dbReference type="FunFam" id="3.40.50.10140:FF:000007">
    <property type="entry name" value="Disease resistance protein (TIR-NBS-LRR class)"/>
    <property type="match status" value="1"/>
</dbReference>
<dbReference type="GO" id="GO:0006952">
    <property type="term" value="P:defense response"/>
    <property type="evidence" value="ECO:0007669"/>
    <property type="project" value="InterPro"/>
</dbReference>
<evidence type="ECO:0000313" key="4">
    <source>
        <dbReference type="Proteomes" id="UP001168877"/>
    </source>
</evidence>
<dbReference type="SMART" id="SM00255">
    <property type="entry name" value="TIR"/>
    <property type="match status" value="1"/>
</dbReference>
<organism evidence="3 4">
    <name type="scientific">Acer saccharum</name>
    <name type="common">Sugar maple</name>
    <dbReference type="NCBI Taxonomy" id="4024"/>
    <lineage>
        <taxon>Eukaryota</taxon>
        <taxon>Viridiplantae</taxon>
        <taxon>Streptophyta</taxon>
        <taxon>Embryophyta</taxon>
        <taxon>Tracheophyta</taxon>
        <taxon>Spermatophyta</taxon>
        <taxon>Magnoliopsida</taxon>
        <taxon>eudicotyledons</taxon>
        <taxon>Gunneridae</taxon>
        <taxon>Pentapetalae</taxon>
        <taxon>rosids</taxon>
        <taxon>malvids</taxon>
        <taxon>Sapindales</taxon>
        <taxon>Sapindaceae</taxon>
        <taxon>Hippocastanoideae</taxon>
        <taxon>Acereae</taxon>
        <taxon>Acer</taxon>
    </lineage>
</organism>
<gene>
    <name evidence="3" type="ORF">LWI29_026057</name>
</gene>
<dbReference type="InterPro" id="IPR044974">
    <property type="entry name" value="Disease_R_plants"/>
</dbReference>
<evidence type="ECO:0000259" key="2">
    <source>
        <dbReference type="PROSITE" id="PS50104"/>
    </source>
</evidence>
<protein>
    <recommendedName>
        <fullName evidence="2">TIR domain-containing protein</fullName>
    </recommendedName>
</protein>
<dbReference type="Proteomes" id="UP001168877">
    <property type="component" value="Unassembled WGS sequence"/>
</dbReference>
<keyword evidence="4" id="KW-1185">Reference proteome</keyword>
<dbReference type="InterPro" id="IPR035897">
    <property type="entry name" value="Toll_tir_struct_dom_sf"/>
</dbReference>
<dbReference type="EMBL" id="JAUESC010000381">
    <property type="protein sequence ID" value="KAK0590370.1"/>
    <property type="molecule type" value="Genomic_DNA"/>
</dbReference>
<proteinExistence type="predicted"/>
<reference evidence="3" key="2">
    <citation type="submission" date="2023-06" db="EMBL/GenBank/DDBJ databases">
        <authorList>
            <person name="Swenson N.G."/>
            <person name="Wegrzyn J.L."/>
            <person name="Mcevoy S.L."/>
        </authorList>
    </citation>
    <scope>NUCLEOTIDE SEQUENCE</scope>
    <source>
        <strain evidence="3">NS2018</strain>
        <tissue evidence="3">Leaf</tissue>
    </source>
</reference>
<feature type="domain" description="TIR" evidence="2">
    <location>
        <begin position="16"/>
        <end position="179"/>
    </location>
</feature>
<dbReference type="InterPro" id="IPR000157">
    <property type="entry name" value="TIR_dom"/>
</dbReference>
<dbReference type="Gene3D" id="3.40.50.300">
    <property type="entry name" value="P-loop containing nucleotide triphosphate hydrolases"/>
    <property type="match status" value="1"/>
</dbReference>
<comment type="caution">
    <text evidence="3">The sequence shown here is derived from an EMBL/GenBank/DDBJ whole genome shotgun (WGS) entry which is preliminary data.</text>
</comment>
<dbReference type="PROSITE" id="PS50104">
    <property type="entry name" value="TIR"/>
    <property type="match status" value="1"/>
</dbReference>
<dbReference type="SUPFAM" id="SSF52200">
    <property type="entry name" value="Toll/Interleukin receptor TIR domain"/>
    <property type="match status" value="1"/>
</dbReference>
<evidence type="ECO:0000313" key="3">
    <source>
        <dbReference type="EMBL" id="KAK0590370.1"/>
    </source>
</evidence>
<dbReference type="Pfam" id="PF01582">
    <property type="entry name" value="TIR"/>
    <property type="match status" value="1"/>
</dbReference>
<dbReference type="AlphaFoldDB" id="A0AA39SIY2"/>
<sequence length="234" mass="26417">MGNFSSTASSSTTDGKKYDVFLSFRGEDTRYGFTSHLFDALRRKQIETFIDNRLVRGDEISQALLRTIGESKIAVVIFSKDYASSKWCLRELAEIMKYKKLNEQIVIPVFYHIDPSDVRKQIGSFKDSFAKHENELQEEVQKWREALTEASSISGWDSSVLRPESTFVGEIVKDIWKKLNNISVSSDFPGLIGIDKHVEQVISLLCLGVSDFGIVGIWGMGGIGKQLLLMLYSN</sequence>
<reference evidence="3" key="1">
    <citation type="journal article" date="2022" name="Plant J.">
        <title>Strategies of tolerance reflected in two North American maple genomes.</title>
        <authorList>
            <person name="McEvoy S.L."/>
            <person name="Sezen U.U."/>
            <person name="Trouern-Trend A."/>
            <person name="McMahon S.M."/>
            <person name="Schaberg P.G."/>
            <person name="Yang J."/>
            <person name="Wegrzyn J.L."/>
            <person name="Swenson N.G."/>
        </authorList>
    </citation>
    <scope>NUCLEOTIDE SEQUENCE</scope>
    <source>
        <strain evidence="3">NS2018</strain>
    </source>
</reference>
<dbReference type="PANTHER" id="PTHR11017:SF479">
    <property type="entry name" value="DISEASE RESISTANCE PROTEIN (TIR-NBS-LRR CLASS) FAMILY"/>
    <property type="match status" value="1"/>
</dbReference>
<dbReference type="PANTHER" id="PTHR11017">
    <property type="entry name" value="LEUCINE-RICH REPEAT-CONTAINING PROTEIN"/>
    <property type="match status" value="1"/>
</dbReference>
<dbReference type="GO" id="GO:0007165">
    <property type="term" value="P:signal transduction"/>
    <property type="evidence" value="ECO:0007669"/>
    <property type="project" value="InterPro"/>
</dbReference>
<dbReference type="SUPFAM" id="SSF52540">
    <property type="entry name" value="P-loop containing nucleoside triphosphate hydrolases"/>
    <property type="match status" value="1"/>
</dbReference>
<accession>A0AA39SIY2</accession>
<dbReference type="Gene3D" id="3.40.50.10140">
    <property type="entry name" value="Toll/interleukin-1 receptor homology (TIR) domain"/>
    <property type="match status" value="1"/>
</dbReference>
<evidence type="ECO:0000256" key="1">
    <source>
        <dbReference type="ARBA" id="ARBA00023027"/>
    </source>
</evidence>
<dbReference type="InterPro" id="IPR027417">
    <property type="entry name" value="P-loop_NTPase"/>
</dbReference>
<name>A0AA39SIY2_ACESA</name>